<organism evidence="1 2">
    <name type="scientific">Deinococcus terrestris</name>
    <dbReference type="NCBI Taxonomy" id="2651870"/>
    <lineage>
        <taxon>Bacteria</taxon>
        <taxon>Thermotogati</taxon>
        <taxon>Deinococcota</taxon>
        <taxon>Deinococci</taxon>
        <taxon>Deinococcales</taxon>
        <taxon>Deinococcaceae</taxon>
        <taxon>Deinococcus</taxon>
    </lineage>
</organism>
<evidence type="ECO:0000313" key="2">
    <source>
        <dbReference type="Proteomes" id="UP000484842"/>
    </source>
</evidence>
<dbReference type="SUPFAM" id="SSF56112">
    <property type="entry name" value="Protein kinase-like (PK-like)"/>
    <property type="match status" value="1"/>
</dbReference>
<evidence type="ECO:0008006" key="3">
    <source>
        <dbReference type="Google" id="ProtNLM"/>
    </source>
</evidence>
<dbReference type="Gene3D" id="3.90.1200.10">
    <property type="match status" value="1"/>
</dbReference>
<accession>A0A7X1TS12</accession>
<comment type="caution">
    <text evidence="1">The sequence shown here is derived from an EMBL/GenBank/DDBJ whole genome shotgun (WGS) entry which is preliminary data.</text>
</comment>
<dbReference type="RefSeq" id="WP_152871282.1">
    <property type="nucleotide sequence ID" value="NZ_WBSL01000003.1"/>
</dbReference>
<proteinExistence type="predicted"/>
<dbReference type="Proteomes" id="UP000484842">
    <property type="component" value="Unassembled WGS sequence"/>
</dbReference>
<name>A0A7X1TS12_9DEIO</name>
<dbReference type="EMBL" id="WBSL01000003">
    <property type="protein sequence ID" value="MPY66969.1"/>
    <property type="molecule type" value="Genomic_DNA"/>
</dbReference>
<dbReference type="AlphaFoldDB" id="A0A7X1TS12"/>
<gene>
    <name evidence="1" type="ORF">F8S09_09750</name>
</gene>
<dbReference type="InterPro" id="IPR011009">
    <property type="entry name" value="Kinase-like_dom_sf"/>
</dbReference>
<keyword evidence="2" id="KW-1185">Reference proteome</keyword>
<reference evidence="1 2" key="1">
    <citation type="submission" date="2019-10" db="EMBL/GenBank/DDBJ databases">
        <title>Deinococcus sp. isolated from soil.</title>
        <authorList>
            <person name="Li Y."/>
            <person name="Wang J."/>
        </authorList>
    </citation>
    <scope>NUCLEOTIDE SEQUENCE [LARGE SCALE GENOMIC DNA]</scope>
    <source>
        <strain evidence="1 2">SDU3-2</strain>
    </source>
</reference>
<protein>
    <recommendedName>
        <fullName evidence="3">Aminoglycoside phosphotransferase domain-containing protein</fullName>
    </recommendedName>
</protein>
<sequence length="285" mass="31327">MLQAALEWAAGVLAPKGLHVSGHDVWVARPDRSVALLHTAQGRRYVLKADAQAGGLTLEAEHARLLHGLGFPVALPGAHRAGPPSLLLRAFQEGRGLDASATPEQRQAVGRLLRALHDTGGGRSPPGEQSWAAWMLGWLQGVWHFWQAQLPAARHREAQLAEWFHRLEPLLAERGGHLILMDGRPEHFLIAGDRLELIDVAEVRAGDAWMDLAVIWLWEREVYPQVLAGYSPGVPERAVGERLLPFYAFLRALSAAEWCTDHGPAHLVAGFLREAEHLLDSQGNV</sequence>
<evidence type="ECO:0000313" key="1">
    <source>
        <dbReference type="EMBL" id="MPY66969.1"/>
    </source>
</evidence>